<dbReference type="GeneID" id="63751655"/>
<dbReference type="PANTHER" id="PTHR35394:SF5">
    <property type="entry name" value="DUF3176 DOMAIN-CONTAINING PROTEIN"/>
    <property type="match status" value="1"/>
</dbReference>
<dbReference type="STRING" id="1073089.A0A1L9RI16"/>
<dbReference type="OrthoDB" id="5376804at2759"/>
<organism evidence="2 3">
    <name type="scientific">Aspergillus wentii DTO 134E9</name>
    <dbReference type="NCBI Taxonomy" id="1073089"/>
    <lineage>
        <taxon>Eukaryota</taxon>
        <taxon>Fungi</taxon>
        <taxon>Dikarya</taxon>
        <taxon>Ascomycota</taxon>
        <taxon>Pezizomycotina</taxon>
        <taxon>Eurotiomycetes</taxon>
        <taxon>Eurotiomycetidae</taxon>
        <taxon>Eurotiales</taxon>
        <taxon>Aspergillaceae</taxon>
        <taxon>Aspergillus</taxon>
        <taxon>Aspergillus subgen. Cremei</taxon>
    </lineage>
</organism>
<feature type="transmembrane region" description="Helical" evidence="1">
    <location>
        <begin position="434"/>
        <end position="457"/>
    </location>
</feature>
<evidence type="ECO:0000256" key="1">
    <source>
        <dbReference type="SAM" id="Phobius"/>
    </source>
</evidence>
<gene>
    <name evidence="2" type="ORF">ASPWEDRAFT_42551</name>
</gene>
<dbReference type="PANTHER" id="PTHR35394">
    <property type="entry name" value="DUF3176 DOMAIN-CONTAINING PROTEIN"/>
    <property type="match status" value="1"/>
</dbReference>
<dbReference type="Pfam" id="PF11374">
    <property type="entry name" value="DUF3176"/>
    <property type="match status" value="1"/>
</dbReference>
<proteinExistence type="predicted"/>
<keyword evidence="3" id="KW-1185">Reference proteome</keyword>
<accession>A0A1L9RI16</accession>
<dbReference type="AlphaFoldDB" id="A0A1L9RI16"/>
<dbReference type="InterPro" id="IPR021514">
    <property type="entry name" value="DUF3176"/>
</dbReference>
<dbReference type="EMBL" id="KV878213">
    <property type="protein sequence ID" value="OJJ34564.1"/>
    <property type="molecule type" value="Genomic_DNA"/>
</dbReference>
<dbReference type="VEuPathDB" id="FungiDB:ASPWEDRAFT_42551"/>
<keyword evidence="1" id="KW-0812">Transmembrane</keyword>
<keyword evidence="1" id="KW-0472">Membrane</keyword>
<evidence type="ECO:0000313" key="3">
    <source>
        <dbReference type="Proteomes" id="UP000184383"/>
    </source>
</evidence>
<keyword evidence="1" id="KW-1133">Transmembrane helix</keyword>
<evidence type="ECO:0000313" key="2">
    <source>
        <dbReference type="EMBL" id="OJJ34564.1"/>
    </source>
</evidence>
<name>A0A1L9RI16_ASPWE</name>
<reference evidence="3" key="1">
    <citation type="journal article" date="2017" name="Genome Biol.">
        <title>Comparative genomics reveals high biological diversity and specific adaptations in the industrially and medically important fungal genus Aspergillus.</title>
        <authorList>
            <person name="de Vries R.P."/>
            <person name="Riley R."/>
            <person name="Wiebenga A."/>
            <person name="Aguilar-Osorio G."/>
            <person name="Amillis S."/>
            <person name="Uchima C.A."/>
            <person name="Anderluh G."/>
            <person name="Asadollahi M."/>
            <person name="Askin M."/>
            <person name="Barry K."/>
            <person name="Battaglia E."/>
            <person name="Bayram O."/>
            <person name="Benocci T."/>
            <person name="Braus-Stromeyer S.A."/>
            <person name="Caldana C."/>
            <person name="Canovas D."/>
            <person name="Cerqueira G.C."/>
            <person name="Chen F."/>
            <person name="Chen W."/>
            <person name="Choi C."/>
            <person name="Clum A."/>
            <person name="Dos Santos R.A."/>
            <person name="Damasio A.R."/>
            <person name="Diallinas G."/>
            <person name="Emri T."/>
            <person name="Fekete E."/>
            <person name="Flipphi M."/>
            <person name="Freyberg S."/>
            <person name="Gallo A."/>
            <person name="Gournas C."/>
            <person name="Habgood R."/>
            <person name="Hainaut M."/>
            <person name="Harispe M.L."/>
            <person name="Henrissat B."/>
            <person name="Hilden K.S."/>
            <person name="Hope R."/>
            <person name="Hossain A."/>
            <person name="Karabika E."/>
            <person name="Karaffa L."/>
            <person name="Karanyi Z."/>
            <person name="Krasevec N."/>
            <person name="Kuo A."/>
            <person name="Kusch H."/>
            <person name="LaButti K."/>
            <person name="Lagendijk E.L."/>
            <person name="Lapidus A."/>
            <person name="Levasseur A."/>
            <person name="Lindquist E."/>
            <person name="Lipzen A."/>
            <person name="Logrieco A.F."/>
            <person name="MacCabe A."/>
            <person name="Maekelae M.R."/>
            <person name="Malavazi I."/>
            <person name="Melin P."/>
            <person name="Meyer V."/>
            <person name="Mielnichuk N."/>
            <person name="Miskei M."/>
            <person name="Molnar A.P."/>
            <person name="Mule G."/>
            <person name="Ngan C.Y."/>
            <person name="Orejas M."/>
            <person name="Orosz E."/>
            <person name="Ouedraogo J.P."/>
            <person name="Overkamp K.M."/>
            <person name="Park H.-S."/>
            <person name="Perrone G."/>
            <person name="Piumi F."/>
            <person name="Punt P.J."/>
            <person name="Ram A.F."/>
            <person name="Ramon A."/>
            <person name="Rauscher S."/>
            <person name="Record E."/>
            <person name="Riano-Pachon D.M."/>
            <person name="Robert V."/>
            <person name="Roehrig J."/>
            <person name="Ruller R."/>
            <person name="Salamov A."/>
            <person name="Salih N.S."/>
            <person name="Samson R.A."/>
            <person name="Sandor E."/>
            <person name="Sanguinetti M."/>
            <person name="Schuetze T."/>
            <person name="Sepcic K."/>
            <person name="Shelest E."/>
            <person name="Sherlock G."/>
            <person name="Sophianopoulou V."/>
            <person name="Squina F.M."/>
            <person name="Sun H."/>
            <person name="Susca A."/>
            <person name="Todd R.B."/>
            <person name="Tsang A."/>
            <person name="Unkles S.E."/>
            <person name="van de Wiele N."/>
            <person name="van Rossen-Uffink D."/>
            <person name="Oliveira J.V."/>
            <person name="Vesth T.C."/>
            <person name="Visser J."/>
            <person name="Yu J.-H."/>
            <person name="Zhou M."/>
            <person name="Andersen M.R."/>
            <person name="Archer D.B."/>
            <person name="Baker S.E."/>
            <person name="Benoit I."/>
            <person name="Brakhage A.A."/>
            <person name="Braus G.H."/>
            <person name="Fischer R."/>
            <person name="Frisvad J.C."/>
            <person name="Goldman G.H."/>
            <person name="Houbraken J."/>
            <person name="Oakley B."/>
            <person name="Pocsi I."/>
            <person name="Scazzocchio C."/>
            <person name="Seiboth B."/>
            <person name="vanKuyk P.A."/>
            <person name="Wortman J."/>
            <person name="Dyer P.S."/>
            <person name="Grigoriev I.V."/>
        </authorList>
    </citation>
    <scope>NUCLEOTIDE SEQUENCE [LARGE SCALE GENOMIC DNA]</scope>
    <source>
        <strain evidence="3">DTO 134E9</strain>
    </source>
</reference>
<protein>
    <submittedName>
        <fullName evidence="2">Uncharacterized protein</fullName>
    </submittedName>
</protein>
<sequence length="521" mass="57956">MIFVVAECIGQLKWVWFQKKRQLQGIQNVDDASRGPWGSLTILFQRPGRSLISLGAIVTILALAFEPFMQQIVTYPTRQVESPSKRAIAKQSHIAMPVVDDGFRDSVDSGIWGKDFNVNPTCPSGNCTWAPFTSIGYCSRCEDITSQPKSISCPNVTMDHNMTGIQKTMCNITILDGPWIQTPIQVKPLGDGALVMEIPEDVIWQADIWGRPLSSGQDWTRKYPYKNEMTSLAHARLNVTTNKKRPQKHPECALEILNVTRCILSLCTREYNISVSEGIPSMNISQPNWGKIFTYNHTPGGSWYQNETVCWQPGQGATVNVTQLPGGNTWDRISFANAREFAVCPNTLYYNEIGGGLKGYSTQDWFVRGKSDTEWTFLSSADASTDNIDKILRMGLGTVTKNVAASMTKYVLENNSTDVAGTVAVSESYVAVDWRWLTLPLLLLLCSIALLISTIWINMKRKLGIWKSSILPMLYHGLEDGMVPDSDDLATVSGMNQAAGKVDARLSFSDKKGRLMLRDDV</sequence>
<dbReference type="RefSeq" id="XP_040688240.1">
    <property type="nucleotide sequence ID" value="XM_040835807.1"/>
</dbReference>
<dbReference type="Proteomes" id="UP000184383">
    <property type="component" value="Unassembled WGS sequence"/>
</dbReference>